<dbReference type="InterPro" id="IPR023213">
    <property type="entry name" value="CAT-like_dom_sf"/>
</dbReference>
<comment type="similarity">
    <text evidence="1">Belongs to the trichothecene O-acetyltransferase family.</text>
</comment>
<dbReference type="EMBL" id="FJUX01000013">
    <property type="protein sequence ID" value="CZS92820.1"/>
    <property type="molecule type" value="Genomic_DNA"/>
</dbReference>
<gene>
    <name evidence="3" type="ORF">RAG0_03317</name>
</gene>
<keyword evidence="2" id="KW-0808">Transferase</keyword>
<organism evidence="3 4">
    <name type="scientific">Rhynchosporium agropyri</name>
    <dbReference type="NCBI Taxonomy" id="914238"/>
    <lineage>
        <taxon>Eukaryota</taxon>
        <taxon>Fungi</taxon>
        <taxon>Dikarya</taxon>
        <taxon>Ascomycota</taxon>
        <taxon>Pezizomycotina</taxon>
        <taxon>Leotiomycetes</taxon>
        <taxon>Helotiales</taxon>
        <taxon>Ploettnerulaceae</taxon>
        <taxon>Rhynchosporium</taxon>
    </lineage>
</organism>
<accession>A0A1E1K4K1</accession>
<proteinExistence type="inferred from homology"/>
<dbReference type="InterPro" id="IPR009992">
    <property type="entry name" value="Tri3/Sat12/Sat16/Mac1"/>
</dbReference>
<evidence type="ECO:0000256" key="1">
    <source>
        <dbReference type="ARBA" id="ARBA00006439"/>
    </source>
</evidence>
<dbReference type="Proteomes" id="UP000178912">
    <property type="component" value="Unassembled WGS sequence"/>
</dbReference>
<evidence type="ECO:0000256" key="2">
    <source>
        <dbReference type="ARBA" id="ARBA00022679"/>
    </source>
</evidence>
<dbReference type="PANTHER" id="PTHR42034:SF1">
    <property type="entry name" value="CONDENSATION DOMAIN-CONTAINING PROTEIN"/>
    <property type="match status" value="1"/>
</dbReference>
<keyword evidence="4" id="KW-1185">Reference proteome</keyword>
<evidence type="ECO:0008006" key="5">
    <source>
        <dbReference type="Google" id="ProtNLM"/>
    </source>
</evidence>
<sequence length="261" mass="29387">MVPDTISTPLDPSRYSWQQSSQDPSLWQRLALSGECMWTSSSKDVRELFITSTLTLTLPISRTTLDSAAAHAWQTLRLQLPQLALTISVASEGAEAGIVYLQYRTPQSQAEVDAWIDRTSHYGAGRDVLSLEDLRVKVLLEKQGHDSDQAFMVLHSQALDYSHDLVENFQIMLNVDHQVTDGNGTKIILGKYLSLLASTLDTSNETLQEEISWEESHKNLIEPWIQHMNKDQVTGGTEYQCRVAQNQTYFLVKSVYATVLI</sequence>
<dbReference type="AlphaFoldDB" id="A0A1E1K4K1"/>
<protein>
    <recommendedName>
        <fullName evidence="5">Condensation domain-containing protein</fullName>
    </recommendedName>
</protein>
<evidence type="ECO:0000313" key="4">
    <source>
        <dbReference type="Proteomes" id="UP000178912"/>
    </source>
</evidence>
<dbReference type="OrthoDB" id="2548233at2759"/>
<name>A0A1E1K4K1_9HELO</name>
<dbReference type="PANTHER" id="PTHR42034">
    <property type="entry name" value="CHROMOSOME 7, WHOLE GENOME SHOTGUN SEQUENCE-RELATED"/>
    <property type="match status" value="1"/>
</dbReference>
<dbReference type="GO" id="GO:0043386">
    <property type="term" value="P:mycotoxin biosynthetic process"/>
    <property type="evidence" value="ECO:0007669"/>
    <property type="project" value="InterPro"/>
</dbReference>
<evidence type="ECO:0000313" key="3">
    <source>
        <dbReference type="EMBL" id="CZS92820.1"/>
    </source>
</evidence>
<dbReference type="GO" id="GO:0016407">
    <property type="term" value="F:acetyltransferase activity"/>
    <property type="evidence" value="ECO:0007669"/>
    <property type="project" value="InterPro"/>
</dbReference>
<reference evidence="4" key="1">
    <citation type="submission" date="2016-03" db="EMBL/GenBank/DDBJ databases">
        <authorList>
            <person name="Guldener U."/>
        </authorList>
    </citation>
    <scope>NUCLEOTIDE SEQUENCE [LARGE SCALE GENOMIC DNA]</scope>
    <source>
        <strain evidence="4">04CH-RAC-A.6.1</strain>
    </source>
</reference>
<dbReference type="Pfam" id="PF07428">
    <property type="entry name" value="Tri3"/>
    <property type="match status" value="1"/>
</dbReference>
<dbReference type="Gene3D" id="3.30.559.10">
    <property type="entry name" value="Chloramphenicol acetyltransferase-like domain"/>
    <property type="match status" value="1"/>
</dbReference>